<keyword evidence="2" id="KW-1185">Reference proteome</keyword>
<dbReference type="Proteomes" id="UP000322144">
    <property type="component" value="Segment"/>
</dbReference>
<sequence length="253" mass="29279">MIKRILIPLDVLLDTRLGVMSTINKEAAERLVSTKEYWLRENDDWTTLTGGLVTTEQFKEAYANRGGDNSADTINASILTGISPFLMRILAEDHVNRMDNMGNPEDEIGLTINIWPYTLPGEVIDDLENIIQEIYGEEMPVEVVSHPLEELTPKFLDALYAMYITYDFHEWMHTHYLALSKVQMPCFNFIGPKLFERDVSKLTIEEKKFELFKFRVERLIHMDFEFIDAKYFSMIRPGDNGIEVDKDDIKAQG</sequence>
<proteinExistence type="predicted"/>
<organism evidence="1 2">
    <name type="scientific">Pseudomonas phage vB_PaeM_PS119XW</name>
    <dbReference type="NCBI Taxonomy" id="2601632"/>
    <lineage>
        <taxon>Viruses</taxon>
        <taxon>Duplodnaviria</taxon>
        <taxon>Heunggongvirae</taxon>
        <taxon>Uroviricota</taxon>
        <taxon>Caudoviricetes</taxon>
        <taxon>Chimalliviridae</taxon>
        <taxon>Pawinskivirus</taxon>
        <taxon>Pawinskivirus PS119XW</taxon>
    </lineage>
</organism>
<name>A0A5C1K8S5_9CAUD</name>
<dbReference type="GeneID" id="77936922"/>
<dbReference type="EMBL" id="MN103543">
    <property type="protein sequence ID" value="QEM41901.1"/>
    <property type="molecule type" value="Genomic_DNA"/>
</dbReference>
<protein>
    <submittedName>
        <fullName evidence="1">Uncharacterized protein</fullName>
    </submittedName>
</protein>
<evidence type="ECO:0000313" key="2">
    <source>
        <dbReference type="Proteomes" id="UP000322144"/>
    </source>
</evidence>
<dbReference type="KEGG" id="vg:77936922"/>
<evidence type="ECO:0000313" key="1">
    <source>
        <dbReference type="EMBL" id="QEM41901.1"/>
    </source>
</evidence>
<dbReference type="RefSeq" id="YP_010660912.1">
    <property type="nucleotide sequence ID" value="NC_070882.1"/>
</dbReference>
<reference evidence="1 2" key="1">
    <citation type="submission" date="2019-06" db="EMBL/GenBank/DDBJ databases">
        <title>A distant relative of Phikzvirus genus phages from a therapeutic phage collection.</title>
        <authorList>
            <person name="Hejnowicz M.S."/>
            <person name="Dabrowski K."/>
            <person name="Gawor J."/>
            <person name="Weber-Dabrowska B."/>
            <person name="Gromadka R."/>
            <person name="Lobocka M.B."/>
        </authorList>
    </citation>
    <scope>NUCLEOTIDE SEQUENCE [LARGE SCALE GENOMIC DNA]</scope>
</reference>
<accession>A0A5C1K8S5</accession>